<evidence type="ECO:0000313" key="2">
    <source>
        <dbReference type="EMBL" id="GAA4460641.1"/>
    </source>
</evidence>
<feature type="transmembrane region" description="Helical" evidence="1">
    <location>
        <begin position="328"/>
        <end position="345"/>
    </location>
</feature>
<feature type="transmembrane region" description="Helical" evidence="1">
    <location>
        <begin position="357"/>
        <end position="375"/>
    </location>
</feature>
<feature type="transmembrane region" description="Helical" evidence="1">
    <location>
        <begin position="293"/>
        <end position="316"/>
    </location>
</feature>
<proteinExistence type="predicted"/>
<keyword evidence="1" id="KW-0472">Membrane</keyword>
<feature type="transmembrane region" description="Helical" evidence="1">
    <location>
        <begin position="136"/>
        <end position="156"/>
    </location>
</feature>
<name>A0ABP8N3F5_9BACT</name>
<evidence type="ECO:0000256" key="1">
    <source>
        <dbReference type="SAM" id="Phobius"/>
    </source>
</evidence>
<organism evidence="2 3">
    <name type="scientific">Nibrella saemangeumensis</name>
    <dbReference type="NCBI Taxonomy" id="1084526"/>
    <lineage>
        <taxon>Bacteria</taxon>
        <taxon>Pseudomonadati</taxon>
        <taxon>Bacteroidota</taxon>
        <taxon>Cytophagia</taxon>
        <taxon>Cytophagales</taxon>
        <taxon>Spirosomataceae</taxon>
        <taxon>Nibrella</taxon>
    </lineage>
</organism>
<accession>A0ABP8N3F5</accession>
<evidence type="ECO:0000313" key="3">
    <source>
        <dbReference type="Proteomes" id="UP001501175"/>
    </source>
</evidence>
<comment type="caution">
    <text evidence="2">The sequence shown here is derived from an EMBL/GenBank/DDBJ whole genome shotgun (WGS) entry which is preliminary data.</text>
</comment>
<protein>
    <recommendedName>
        <fullName evidence="4">Glycosyltransferase RgtA/B/C/D-like domain-containing protein</fullName>
    </recommendedName>
</protein>
<reference evidence="3" key="1">
    <citation type="journal article" date="2019" name="Int. J. Syst. Evol. Microbiol.">
        <title>The Global Catalogue of Microorganisms (GCM) 10K type strain sequencing project: providing services to taxonomists for standard genome sequencing and annotation.</title>
        <authorList>
            <consortium name="The Broad Institute Genomics Platform"/>
            <consortium name="The Broad Institute Genome Sequencing Center for Infectious Disease"/>
            <person name="Wu L."/>
            <person name="Ma J."/>
        </authorList>
    </citation>
    <scope>NUCLEOTIDE SEQUENCE [LARGE SCALE GENOMIC DNA]</scope>
    <source>
        <strain evidence="3">JCM 17927</strain>
    </source>
</reference>
<feature type="transmembrane region" description="Helical" evidence="1">
    <location>
        <begin position="259"/>
        <end position="281"/>
    </location>
</feature>
<evidence type="ECO:0008006" key="4">
    <source>
        <dbReference type="Google" id="ProtNLM"/>
    </source>
</evidence>
<dbReference type="Proteomes" id="UP001501175">
    <property type="component" value="Unassembled WGS sequence"/>
</dbReference>
<dbReference type="EMBL" id="BAABHD010000032">
    <property type="protein sequence ID" value="GAA4460641.1"/>
    <property type="molecule type" value="Genomic_DNA"/>
</dbReference>
<keyword evidence="3" id="KW-1185">Reference proteome</keyword>
<feature type="transmembrane region" description="Helical" evidence="1">
    <location>
        <begin position="163"/>
        <end position="192"/>
    </location>
</feature>
<feature type="transmembrane region" description="Helical" evidence="1">
    <location>
        <begin position="204"/>
        <end position="221"/>
    </location>
</feature>
<keyword evidence="1" id="KW-0812">Transmembrane</keyword>
<gene>
    <name evidence="2" type="ORF">GCM10023189_36050</name>
</gene>
<sequence>MGWLLMALPVVAFAGLWSRYVVNVPKWDDHALRAFLIKLAEEDTLTGKTYQFFKQHNEHRIVYDRVISWLDYQLWGELNFTHLMAVGNLSLLGLLLVFALVLRRELPDRRGNTLWYAAPVAFILLNLSHWENMFWGMAALQNMTIMAWVVGCLYLLAYTPHRLAAFGLAVAATLTSGNGLLIWPVGLLVLAVQAVEHRKNRPALAGWLAGAALCIGLYFYGYEKSVSNPPTRFDPVQLLKGWLAFTGAAAEAFPMGPPYVMSILLGGLLTLLVVGLVAAALRRGLIRRSLLPLDYFFGGGAAFLLGTGAIVAWSRVAFGAELLITSRYKIYSLTLLGLLYVYLAGRLRGRWRPTVGIAGLVVGVVLAWAAYLSYLDETIFWRRHFLASQFNWSYETNTPPAARPAGIYQPAFYEQCLDQILQPATASVVPIDSVFRTGNSYVVQNRTLPASRNPHDEQYIRLRSAQRTYLMAASPVQNPTWRVLSGLAPAFLPGFQAVFSDTEPMPGLYQLDVVTSHSDGTCQVYATGRTLEITPPTTKPIETNW</sequence>
<feature type="transmembrane region" description="Helical" evidence="1">
    <location>
        <begin position="80"/>
        <end position="102"/>
    </location>
</feature>
<keyword evidence="1" id="KW-1133">Transmembrane helix</keyword>